<evidence type="ECO:0000256" key="1">
    <source>
        <dbReference type="ARBA" id="ARBA00002663"/>
    </source>
</evidence>
<evidence type="ECO:0000256" key="3">
    <source>
        <dbReference type="ARBA" id="ARBA00022722"/>
    </source>
</evidence>
<dbReference type="RefSeq" id="WP_187718575.1">
    <property type="nucleotide sequence ID" value="NZ_JACTAH010000002.1"/>
</dbReference>
<keyword evidence="5 7" id="KW-0378">Hydrolase</keyword>
<evidence type="ECO:0000256" key="8">
    <source>
        <dbReference type="NCBIfam" id="TIGR00188"/>
    </source>
</evidence>
<dbReference type="HAMAP" id="MF_00227">
    <property type="entry name" value="RNase_P"/>
    <property type="match status" value="1"/>
</dbReference>
<dbReference type="Gene3D" id="3.30.230.10">
    <property type="match status" value="1"/>
</dbReference>
<dbReference type="EMBL" id="JACYTO010000002">
    <property type="protein sequence ID" value="MBD8503768.1"/>
    <property type="molecule type" value="Genomic_DNA"/>
</dbReference>
<protein>
    <recommendedName>
        <fullName evidence="7 8">Ribonuclease P protein component</fullName>
        <shortName evidence="7">RNase P protein</shortName>
        <shortName evidence="7">RNaseP protein</shortName>
        <ecNumber evidence="7 8">3.1.26.5</ecNumber>
    </recommendedName>
    <alternativeName>
        <fullName evidence="7">Protein C5</fullName>
    </alternativeName>
</protein>
<keyword evidence="6 7" id="KW-0694">RNA-binding</keyword>
<dbReference type="Proteomes" id="UP000603602">
    <property type="component" value="Unassembled WGS sequence"/>
</dbReference>
<evidence type="ECO:0000256" key="4">
    <source>
        <dbReference type="ARBA" id="ARBA00022759"/>
    </source>
</evidence>
<dbReference type="PANTHER" id="PTHR33992:SF1">
    <property type="entry name" value="RIBONUCLEASE P PROTEIN COMPONENT"/>
    <property type="match status" value="1"/>
</dbReference>
<evidence type="ECO:0000256" key="6">
    <source>
        <dbReference type="ARBA" id="ARBA00022884"/>
    </source>
</evidence>
<keyword evidence="3 7" id="KW-0540">Nuclease</keyword>
<dbReference type="Pfam" id="PF00825">
    <property type="entry name" value="Ribonuclease_P"/>
    <property type="match status" value="1"/>
</dbReference>
<organism evidence="9 10">
    <name type="scientific">Thauera sedimentorum</name>
    <dbReference type="NCBI Taxonomy" id="2767595"/>
    <lineage>
        <taxon>Bacteria</taxon>
        <taxon>Pseudomonadati</taxon>
        <taxon>Pseudomonadota</taxon>
        <taxon>Betaproteobacteria</taxon>
        <taxon>Rhodocyclales</taxon>
        <taxon>Zoogloeaceae</taxon>
        <taxon>Thauera</taxon>
    </lineage>
</organism>
<accession>A0ABR9BCK0</accession>
<dbReference type="InterPro" id="IPR020539">
    <property type="entry name" value="RNase_P_CS"/>
</dbReference>
<dbReference type="PANTHER" id="PTHR33992">
    <property type="entry name" value="RIBONUCLEASE P PROTEIN COMPONENT"/>
    <property type="match status" value="1"/>
</dbReference>
<sequence>MTDLPGVDASFRDAHRLRKTDEYSSVFAFRRALKGRWFIVHYRPNGLDTARLGVVVAKKLARRAHLRNLLKRIVRENFRKTRHALPPHDLVVRLHAKVDGATRAMLNEDVSRLLARLPR</sequence>
<dbReference type="PROSITE" id="PS00648">
    <property type="entry name" value="RIBONUCLEASE_P"/>
    <property type="match status" value="1"/>
</dbReference>
<keyword evidence="10" id="KW-1185">Reference proteome</keyword>
<keyword evidence="4 7" id="KW-0255">Endonuclease</keyword>
<evidence type="ECO:0000313" key="9">
    <source>
        <dbReference type="EMBL" id="MBD8503768.1"/>
    </source>
</evidence>
<evidence type="ECO:0000313" key="10">
    <source>
        <dbReference type="Proteomes" id="UP000603602"/>
    </source>
</evidence>
<dbReference type="NCBIfam" id="TIGR00188">
    <property type="entry name" value="rnpA"/>
    <property type="match status" value="1"/>
</dbReference>
<keyword evidence="2 7" id="KW-0819">tRNA processing</keyword>
<comment type="caution">
    <text evidence="9">The sequence shown here is derived from an EMBL/GenBank/DDBJ whole genome shotgun (WGS) entry which is preliminary data.</text>
</comment>
<dbReference type="InterPro" id="IPR000100">
    <property type="entry name" value="RNase_P"/>
</dbReference>
<dbReference type="SUPFAM" id="SSF54211">
    <property type="entry name" value="Ribosomal protein S5 domain 2-like"/>
    <property type="match status" value="1"/>
</dbReference>
<evidence type="ECO:0000256" key="5">
    <source>
        <dbReference type="ARBA" id="ARBA00022801"/>
    </source>
</evidence>
<dbReference type="InterPro" id="IPR014721">
    <property type="entry name" value="Ribsml_uS5_D2-typ_fold_subgr"/>
</dbReference>
<dbReference type="GO" id="GO:0004526">
    <property type="term" value="F:ribonuclease P activity"/>
    <property type="evidence" value="ECO:0007669"/>
    <property type="project" value="UniProtKB-EC"/>
</dbReference>
<comment type="function">
    <text evidence="1 7">RNaseP catalyzes the removal of the 5'-leader sequence from pre-tRNA to produce the mature 5'-terminus. It can also cleave other RNA substrates such as 4.5S RNA. The protein component plays an auxiliary but essential role in vivo by binding to the 5'-leader sequence and broadening the substrate specificity of the ribozyme.</text>
</comment>
<dbReference type="EC" id="3.1.26.5" evidence="7 8"/>
<evidence type="ECO:0000256" key="7">
    <source>
        <dbReference type="HAMAP-Rule" id="MF_00227"/>
    </source>
</evidence>
<comment type="catalytic activity">
    <reaction evidence="7">
        <text>Endonucleolytic cleavage of RNA, removing 5'-extranucleotides from tRNA precursor.</text>
        <dbReference type="EC" id="3.1.26.5"/>
    </reaction>
</comment>
<name>A0ABR9BCK0_9RHOO</name>
<comment type="similarity">
    <text evidence="7">Belongs to the RnpA family.</text>
</comment>
<evidence type="ECO:0000256" key="2">
    <source>
        <dbReference type="ARBA" id="ARBA00022694"/>
    </source>
</evidence>
<comment type="subunit">
    <text evidence="7">Consists of a catalytic RNA component (M1 or rnpB) and a protein subunit.</text>
</comment>
<proteinExistence type="inferred from homology"/>
<reference evidence="10" key="1">
    <citation type="submission" date="2023-07" db="EMBL/GenBank/DDBJ databases">
        <title>Thauera sp. CAU 1555 isolated from sand of Yaerae Beach.</title>
        <authorList>
            <person name="Kim W."/>
        </authorList>
    </citation>
    <scope>NUCLEOTIDE SEQUENCE [LARGE SCALE GENOMIC DNA]</scope>
    <source>
        <strain evidence="10">CAU 1555</strain>
    </source>
</reference>
<gene>
    <name evidence="7 9" type="primary">rnpA</name>
    <name evidence="9" type="ORF">IFO67_12810</name>
</gene>
<dbReference type="InterPro" id="IPR020568">
    <property type="entry name" value="Ribosomal_Su5_D2-typ_SF"/>
</dbReference>